<dbReference type="AlphaFoldDB" id="A0A199XR03"/>
<organism evidence="2 3">
    <name type="scientific">Flavobacterium succinicans</name>
    <dbReference type="NCBI Taxonomy" id="29536"/>
    <lineage>
        <taxon>Bacteria</taxon>
        <taxon>Pseudomonadati</taxon>
        <taxon>Bacteroidota</taxon>
        <taxon>Flavobacteriia</taxon>
        <taxon>Flavobacteriales</taxon>
        <taxon>Flavobacteriaceae</taxon>
        <taxon>Flavobacterium</taxon>
    </lineage>
</organism>
<keyword evidence="1" id="KW-0472">Membrane</keyword>
<gene>
    <name evidence="2" type="ORF">FLB_11760</name>
</gene>
<comment type="caution">
    <text evidence="2">The sequence shown here is derived from an EMBL/GenBank/DDBJ whole genome shotgun (WGS) entry which is preliminary data.</text>
</comment>
<name>A0A199XR03_9FLAO</name>
<protein>
    <submittedName>
        <fullName evidence="2">Uncharacterized protein</fullName>
    </submittedName>
</protein>
<feature type="transmembrane region" description="Helical" evidence="1">
    <location>
        <begin position="7"/>
        <end position="25"/>
    </location>
</feature>
<dbReference type="Proteomes" id="UP000093807">
    <property type="component" value="Unassembled WGS sequence"/>
</dbReference>
<sequence length="62" mass="7236">MFSQGQLIFGACFAIAFIFAMIIAYRKDANLHRVFYKGNYKILLGFLLFIGLLFLIKIYLKH</sequence>
<evidence type="ECO:0000313" key="3">
    <source>
        <dbReference type="Proteomes" id="UP000093807"/>
    </source>
</evidence>
<dbReference type="EMBL" id="JMTM01000035">
    <property type="protein sequence ID" value="OAZ04183.1"/>
    <property type="molecule type" value="Genomic_DNA"/>
</dbReference>
<evidence type="ECO:0000313" key="2">
    <source>
        <dbReference type="EMBL" id="OAZ04183.1"/>
    </source>
</evidence>
<feature type="transmembrane region" description="Helical" evidence="1">
    <location>
        <begin position="40"/>
        <end position="60"/>
    </location>
</feature>
<keyword evidence="3" id="KW-1185">Reference proteome</keyword>
<proteinExistence type="predicted"/>
<keyword evidence="1" id="KW-0812">Transmembrane</keyword>
<dbReference type="PATRIC" id="fig|29536.5.peg.1238"/>
<keyword evidence="1" id="KW-1133">Transmembrane helix</keyword>
<accession>A0A199XR03</accession>
<reference evidence="2 3" key="1">
    <citation type="submission" date="2016-06" db="EMBL/GenBank/DDBJ databases">
        <title>Draft genome sequence of Flavobacterium succinicans strain DD5b.</title>
        <authorList>
            <person name="Poehlein A."/>
            <person name="Daniel R."/>
            <person name="Simeonova D.D."/>
        </authorList>
    </citation>
    <scope>NUCLEOTIDE SEQUENCE [LARGE SCALE GENOMIC DNA]</scope>
    <source>
        <strain evidence="2 3">DD5b</strain>
    </source>
</reference>
<evidence type="ECO:0000256" key="1">
    <source>
        <dbReference type="SAM" id="Phobius"/>
    </source>
</evidence>